<comment type="cofactor">
    <cofactor evidence="6">
        <name>Mg(2+)</name>
        <dbReference type="ChEBI" id="CHEBI:18420"/>
    </cofactor>
</comment>
<dbReference type="RefSeq" id="WP_007007494.1">
    <property type="nucleotide sequence ID" value="NZ_FNSL01000001.1"/>
</dbReference>
<evidence type="ECO:0000256" key="1">
    <source>
        <dbReference type="ARBA" id="ARBA00004889"/>
    </source>
</evidence>
<protein>
    <recommendedName>
        <fullName evidence="2 6">Orotate phosphoribosyltransferase</fullName>
        <shortName evidence="6">OPRT</shortName>
        <shortName evidence="6">OPRTase</shortName>
        <ecNumber evidence="2 6">2.4.2.10</ecNumber>
    </recommendedName>
</protein>
<sequence>MFANTFPDRALIAETVAKMLIEIKAVHFRADEPYTFTSGLKSPVYIDCRKLISYPRIRSAIMDFAASVVLRDAGFEKFDAVAGGETAGIPFAAWLSDKLGLPMLYVRKKPKGFGRDAQIEGNLNEGARLLLVEDLTTDGGSKLKFAEAVRKAGAEVTDTFAVFYYGIFPDTPKRLEDAGMRLHYLTTWWDVLQVARTEKLFDEKTLDEVEKFLNQPLEWSAANGGISELGEKAG</sequence>
<feature type="binding site" evidence="6">
    <location>
        <position position="137"/>
    </location>
    <ligand>
        <name>orotate</name>
        <dbReference type="ChEBI" id="CHEBI:30839"/>
    </ligand>
</feature>
<dbReference type="GO" id="GO:0019856">
    <property type="term" value="P:pyrimidine nucleobase biosynthetic process"/>
    <property type="evidence" value="ECO:0007669"/>
    <property type="project" value="TreeGrafter"/>
</dbReference>
<evidence type="ECO:0000256" key="6">
    <source>
        <dbReference type="HAMAP-Rule" id="MF_01208"/>
    </source>
</evidence>
<dbReference type="PANTHER" id="PTHR19278">
    <property type="entry name" value="OROTATE PHOSPHORIBOSYLTRANSFERASE"/>
    <property type="match status" value="1"/>
</dbReference>
<feature type="binding site" description="in other chain" evidence="6">
    <location>
        <begin position="133"/>
        <end position="141"/>
    </location>
    <ligand>
        <name>5-phospho-alpha-D-ribose 1-diphosphate</name>
        <dbReference type="ChEBI" id="CHEBI:58017"/>
        <note>ligand shared between dimeric partners</note>
    </ligand>
</feature>
<evidence type="ECO:0000313" key="8">
    <source>
        <dbReference type="EMBL" id="SEB41183.1"/>
    </source>
</evidence>
<dbReference type="NCBIfam" id="NF001729">
    <property type="entry name" value="PRK00455.1-3"/>
    <property type="match status" value="1"/>
</dbReference>
<keyword evidence="5 6" id="KW-0665">Pyrimidine biosynthesis</keyword>
<dbReference type="InterPro" id="IPR029057">
    <property type="entry name" value="PRTase-like"/>
</dbReference>
<feature type="binding site" evidence="6">
    <location>
        <position position="111"/>
    </location>
    <ligand>
        <name>5-phospho-alpha-D-ribose 1-diphosphate</name>
        <dbReference type="ChEBI" id="CHEBI:58017"/>
        <note>ligand shared between dimeric partners</note>
    </ligand>
</feature>
<dbReference type="PANTHER" id="PTHR19278:SF9">
    <property type="entry name" value="URIDINE 5'-MONOPHOSPHATE SYNTHASE"/>
    <property type="match status" value="1"/>
</dbReference>
<dbReference type="Gene3D" id="3.40.50.2020">
    <property type="match status" value="1"/>
</dbReference>
<evidence type="ECO:0000256" key="2">
    <source>
        <dbReference type="ARBA" id="ARBA00011971"/>
    </source>
</evidence>
<dbReference type="Proteomes" id="UP000199064">
    <property type="component" value="Unassembled WGS sequence"/>
</dbReference>
<dbReference type="InterPro" id="IPR023031">
    <property type="entry name" value="OPRT"/>
</dbReference>
<dbReference type="GO" id="GO:0000287">
    <property type="term" value="F:magnesium ion binding"/>
    <property type="evidence" value="ECO:0007669"/>
    <property type="project" value="UniProtKB-UniRule"/>
</dbReference>
<comment type="similarity">
    <text evidence="6">Belongs to the purine/pyrimidine phosphoribosyltransferase family. PyrE subfamily.</text>
</comment>
<dbReference type="Pfam" id="PF00156">
    <property type="entry name" value="Pribosyltran"/>
    <property type="match status" value="1"/>
</dbReference>
<feature type="binding site" description="in other chain" evidence="6">
    <location>
        <position position="108"/>
    </location>
    <ligand>
        <name>5-phospho-alpha-D-ribose 1-diphosphate</name>
        <dbReference type="ChEBI" id="CHEBI:58017"/>
        <note>ligand shared between dimeric partners</note>
    </ligand>
</feature>
<dbReference type="InterPro" id="IPR004467">
    <property type="entry name" value="Or_phspho_trans_dom"/>
</dbReference>
<evidence type="ECO:0000256" key="5">
    <source>
        <dbReference type="ARBA" id="ARBA00022975"/>
    </source>
</evidence>
<feature type="binding site" evidence="6">
    <location>
        <position position="107"/>
    </location>
    <ligand>
        <name>5-phospho-alpha-D-ribose 1-diphosphate</name>
        <dbReference type="ChEBI" id="CHEBI:58017"/>
        <note>ligand shared between dimeric partners</note>
    </ligand>
</feature>
<dbReference type="GO" id="GO:0004588">
    <property type="term" value="F:orotate phosphoribosyltransferase activity"/>
    <property type="evidence" value="ECO:0007669"/>
    <property type="project" value="UniProtKB-UniRule"/>
</dbReference>
<dbReference type="EC" id="2.4.2.10" evidence="2 6"/>
<comment type="function">
    <text evidence="6">Catalyzes the transfer of a ribosyl phosphate group from 5-phosphoribose 1-diphosphate to orotate, leading to the formation of orotidine monophosphate (OMP).</text>
</comment>
<dbReference type="NCBIfam" id="TIGR00336">
    <property type="entry name" value="pyrE"/>
    <property type="match status" value="1"/>
</dbReference>
<dbReference type="InterPro" id="IPR000836">
    <property type="entry name" value="PRTase_dom"/>
</dbReference>
<proteinExistence type="inferred from homology"/>
<dbReference type="CDD" id="cd06223">
    <property type="entry name" value="PRTases_typeI"/>
    <property type="match status" value="1"/>
</dbReference>
<dbReference type="GO" id="GO:0044205">
    <property type="term" value="P:'de novo' UMP biosynthetic process"/>
    <property type="evidence" value="ECO:0007669"/>
    <property type="project" value="UniProtKB-UniRule"/>
</dbReference>
<evidence type="ECO:0000313" key="9">
    <source>
        <dbReference type="Proteomes" id="UP000199064"/>
    </source>
</evidence>
<name>A0A1H4J4K1_9HYPH</name>
<gene>
    <name evidence="6" type="primary">pyrE</name>
    <name evidence="8" type="ORF">SAMN05216452_0993</name>
</gene>
<evidence type="ECO:0000259" key="7">
    <source>
        <dbReference type="Pfam" id="PF00156"/>
    </source>
</evidence>
<keyword evidence="6" id="KW-0460">Magnesium</keyword>
<keyword evidence="9" id="KW-1185">Reference proteome</keyword>
<dbReference type="SUPFAM" id="SSF53271">
    <property type="entry name" value="PRTase-like"/>
    <property type="match status" value="1"/>
</dbReference>
<keyword evidence="3 6" id="KW-0328">Glycosyltransferase</keyword>
<dbReference type="HAMAP" id="MF_01208">
    <property type="entry name" value="PyrE"/>
    <property type="match status" value="1"/>
</dbReference>
<keyword evidence="4 6" id="KW-0808">Transferase</keyword>
<reference evidence="9" key="1">
    <citation type="submission" date="2016-10" db="EMBL/GenBank/DDBJ databases">
        <authorList>
            <person name="Varghese N."/>
            <person name="Submissions S."/>
        </authorList>
    </citation>
    <scope>NUCLEOTIDE SEQUENCE [LARGE SCALE GENOMIC DNA]</scope>
    <source>
        <strain evidence="9">ES.061</strain>
    </source>
</reference>
<dbReference type="AlphaFoldDB" id="A0A1H4J4K1"/>
<dbReference type="UniPathway" id="UPA00070">
    <property type="reaction ID" value="UER00119"/>
</dbReference>
<evidence type="ECO:0000256" key="4">
    <source>
        <dbReference type="ARBA" id="ARBA00022679"/>
    </source>
</evidence>
<evidence type="ECO:0000256" key="3">
    <source>
        <dbReference type="ARBA" id="ARBA00022676"/>
    </source>
</evidence>
<comment type="caution">
    <text evidence="6">Lacks conserved residue(s) required for the propagation of feature annotation.</text>
</comment>
<accession>A0A1H4J4K1</accession>
<comment type="catalytic activity">
    <reaction evidence="6">
        <text>orotidine 5'-phosphate + diphosphate = orotate + 5-phospho-alpha-D-ribose 1-diphosphate</text>
        <dbReference type="Rhea" id="RHEA:10380"/>
        <dbReference type="ChEBI" id="CHEBI:30839"/>
        <dbReference type="ChEBI" id="CHEBI:33019"/>
        <dbReference type="ChEBI" id="CHEBI:57538"/>
        <dbReference type="ChEBI" id="CHEBI:58017"/>
        <dbReference type="EC" id="2.4.2.10"/>
    </reaction>
</comment>
<comment type="pathway">
    <text evidence="1 6">Pyrimidine metabolism; UMP biosynthesis via de novo pathway; UMP from orotate: step 1/2.</text>
</comment>
<organism evidence="8 9">
    <name type="scientific">Nitratireductor aquibiodomus</name>
    <dbReference type="NCBI Taxonomy" id="204799"/>
    <lineage>
        <taxon>Bacteria</taxon>
        <taxon>Pseudomonadati</taxon>
        <taxon>Pseudomonadota</taxon>
        <taxon>Alphaproteobacteria</taxon>
        <taxon>Hyphomicrobiales</taxon>
        <taxon>Phyllobacteriaceae</taxon>
        <taxon>Nitratireductor</taxon>
    </lineage>
</organism>
<dbReference type="EMBL" id="FNSL01000001">
    <property type="protein sequence ID" value="SEB41183.1"/>
    <property type="molecule type" value="Genomic_DNA"/>
</dbReference>
<comment type="subunit">
    <text evidence="6">Homodimer.</text>
</comment>
<feature type="domain" description="Phosphoribosyltransferase" evidence="7">
    <location>
        <begin position="58"/>
        <end position="161"/>
    </location>
</feature>